<keyword evidence="4" id="KW-1185">Reference proteome</keyword>
<dbReference type="InterPro" id="IPR050194">
    <property type="entry name" value="Glycosyltransferase_grp1"/>
</dbReference>
<keyword evidence="3" id="KW-0808">Transferase</keyword>
<feature type="domain" description="Glycosyltransferase subfamily 4-like N-terminal" evidence="2">
    <location>
        <begin position="19"/>
        <end position="169"/>
    </location>
</feature>
<reference evidence="3 4" key="1">
    <citation type="journal article" date="2015" name="Stand. Genomic Sci.">
        <title>Genomic Encyclopedia of Bacterial and Archaeal Type Strains, Phase III: the genomes of soil and plant-associated and newly described type strains.</title>
        <authorList>
            <person name="Whitman W.B."/>
            <person name="Woyke T."/>
            <person name="Klenk H.P."/>
            <person name="Zhou Y."/>
            <person name="Lilburn T.G."/>
            <person name="Beck B.J."/>
            <person name="De Vos P."/>
            <person name="Vandamme P."/>
            <person name="Eisen J.A."/>
            <person name="Garrity G."/>
            <person name="Hugenholtz P."/>
            <person name="Kyrpides N.C."/>
        </authorList>
    </citation>
    <scope>NUCLEOTIDE SEQUENCE [LARGE SCALE GENOMIC DNA]</scope>
    <source>
        <strain evidence="3 4">CECT 8445</strain>
    </source>
</reference>
<dbReference type="InterPro" id="IPR001296">
    <property type="entry name" value="Glyco_trans_1"/>
</dbReference>
<organism evidence="3 4">
    <name type="scientific">Winogradskyella wandonensis</name>
    <dbReference type="NCBI Taxonomy" id="1442586"/>
    <lineage>
        <taxon>Bacteria</taxon>
        <taxon>Pseudomonadati</taxon>
        <taxon>Bacteroidota</taxon>
        <taxon>Flavobacteriia</taxon>
        <taxon>Flavobacteriales</taxon>
        <taxon>Flavobacteriaceae</taxon>
        <taxon>Winogradskyella</taxon>
    </lineage>
</organism>
<dbReference type="InterPro" id="IPR028098">
    <property type="entry name" value="Glyco_trans_4-like_N"/>
</dbReference>
<dbReference type="PANTHER" id="PTHR45947:SF3">
    <property type="entry name" value="SULFOQUINOVOSYL TRANSFERASE SQD2"/>
    <property type="match status" value="1"/>
</dbReference>
<dbReference type="GO" id="GO:0016758">
    <property type="term" value="F:hexosyltransferase activity"/>
    <property type="evidence" value="ECO:0007669"/>
    <property type="project" value="TreeGrafter"/>
</dbReference>
<dbReference type="EMBL" id="SMGI01000001">
    <property type="protein sequence ID" value="TCK68833.1"/>
    <property type="molecule type" value="Genomic_DNA"/>
</dbReference>
<name>A0A4R1KVV3_9FLAO</name>
<dbReference type="Pfam" id="PF00534">
    <property type="entry name" value="Glycos_transf_1"/>
    <property type="match status" value="1"/>
</dbReference>
<proteinExistence type="predicted"/>
<dbReference type="AlphaFoldDB" id="A0A4R1KVV3"/>
<dbReference type="Proteomes" id="UP000295714">
    <property type="component" value="Unassembled WGS sequence"/>
</dbReference>
<sequence>MTQKKLKILYTIPNFDTAGSGKVVYDLVKHLDRDSFEPEICCFHNRGPFFKEIEKLNVKVHLFPFAVNYRPFLTFPFRLLKTIGFFRKHKFDIIHSWHWSSDFSEPLAAKLAGIPWIHTKKSMGWGNRAWKWRTALSSRIITVNSDMKAFYSKKTLQKVSEIPFGVDLDYYTPIKHNDEALLTQLNIQPDDFVIVSVVNLIPVKGIEVLIKAVMELDNPSVKLIIVGNDKGDYANSLKQMASGVPTIQFLGKKTDVRPYHGLADLFVIPTLELGEGLPVAPLEAMASGRIVIGSNVSGVKDILQPFPACIFTPNDAESLKACILQILNLEKDQRLQLEKEMQSLIRKKYSMPNFIASHQNLYKDVLLLDKH</sequence>
<dbReference type="Gene3D" id="3.40.50.2000">
    <property type="entry name" value="Glycogen Phosphorylase B"/>
    <property type="match status" value="2"/>
</dbReference>
<protein>
    <submittedName>
        <fullName evidence="3">Glycosyltransferase involved in cell wall biosynthesis</fullName>
    </submittedName>
</protein>
<dbReference type="RefSeq" id="WP_132702935.1">
    <property type="nucleotide sequence ID" value="NZ_SMGI01000001.1"/>
</dbReference>
<dbReference type="OrthoDB" id="7560678at2"/>
<gene>
    <name evidence="3" type="ORF">DFQ05_0343</name>
</gene>
<evidence type="ECO:0000313" key="4">
    <source>
        <dbReference type="Proteomes" id="UP000295714"/>
    </source>
</evidence>
<dbReference type="Pfam" id="PF13439">
    <property type="entry name" value="Glyco_transf_4"/>
    <property type="match status" value="1"/>
</dbReference>
<evidence type="ECO:0000259" key="1">
    <source>
        <dbReference type="Pfam" id="PF00534"/>
    </source>
</evidence>
<comment type="caution">
    <text evidence="3">The sequence shown here is derived from an EMBL/GenBank/DDBJ whole genome shotgun (WGS) entry which is preliminary data.</text>
</comment>
<evidence type="ECO:0000259" key="2">
    <source>
        <dbReference type="Pfam" id="PF13439"/>
    </source>
</evidence>
<dbReference type="SUPFAM" id="SSF53756">
    <property type="entry name" value="UDP-Glycosyltransferase/glycogen phosphorylase"/>
    <property type="match status" value="1"/>
</dbReference>
<accession>A0A4R1KVV3</accession>
<evidence type="ECO:0000313" key="3">
    <source>
        <dbReference type="EMBL" id="TCK68833.1"/>
    </source>
</evidence>
<feature type="domain" description="Glycosyl transferase family 1" evidence="1">
    <location>
        <begin position="183"/>
        <end position="336"/>
    </location>
</feature>
<dbReference type="PANTHER" id="PTHR45947">
    <property type="entry name" value="SULFOQUINOVOSYL TRANSFERASE SQD2"/>
    <property type="match status" value="1"/>
</dbReference>